<dbReference type="RefSeq" id="WP_061834518.1">
    <property type="nucleotide sequence ID" value="NZ_LUKE01000001.1"/>
</dbReference>
<keyword evidence="2" id="KW-1185">Reference proteome</keyword>
<reference evidence="1 2" key="1">
    <citation type="submission" date="2016-03" db="EMBL/GenBank/DDBJ databases">
        <authorList>
            <person name="Ploux O."/>
        </authorList>
    </citation>
    <scope>NUCLEOTIDE SEQUENCE [LARGE SCALE GENOMIC DNA]</scope>
    <source>
        <strain evidence="1 2">R0</strain>
    </source>
</reference>
<dbReference type="AlphaFoldDB" id="A0A150WR28"/>
<evidence type="ECO:0000313" key="2">
    <source>
        <dbReference type="Proteomes" id="UP000075320"/>
    </source>
</evidence>
<organism evidence="1 2">
    <name type="scientific">Bdellovibrio bacteriovorus</name>
    <dbReference type="NCBI Taxonomy" id="959"/>
    <lineage>
        <taxon>Bacteria</taxon>
        <taxon>Pseudomonadati</taxon>
        <taxon>Bdellovibrionota</taxon>
        <taxon>Bdellovibrionia</taxon>
        <taxon>Bdellovibrionales</taxon>
        <taxon>Pseudobdellovibrionaceae</taxon>
        <taxon>Bdellovibrio</taxon>
    </lineage>
</organism>
<proteinExistence type="predicted"/>
<dbReference type="Pfam" id="PF12796">
    <property type="entry name" value="Ank_2"/>
    <property type="match status" value="1"/>
</dbReference>
<protein>
    <submittedName>
        <fullName evidence="1">Uncharacterized protein</fullName>
    </submittedName>
</protein>
<sequence length="114" mass="12641">MSAGDWKEMYLAASSGDFELVKYHIINGVNPNYQHPEILSTSLVASIIAGHDDIALFLLENGADPALESEFDGLTPLQAAKAYKRTALIEVLEKKLPPKTWWQRLKGSLLRSDT</sequence>
<dbReference type="Gene3D" id="1.25.40.20">
    <property type="entry name" value="Ankyrin repeat-containing domain"/>
    <property type="match status" value="1"/>
</dbReference>
<comment type="caution">
    <text evidence="1">The sequence shown here is derived from an EMBL/GenBank/DDBJ whole genome shotgun (WGS) entry which is preliminary data.</text>
</comment>
<name>A0A150WR28_BDEBC</name>
<accession>A0A150WR28</accession>
<dbReference type="Proteomes" id="UP000075320">
    <property type="component" value="Unassembled WGS sequence"/>
</dbReference>
<gene>
    <name evidence="1" type="ORF">AZI86_07915</name>
</gene>
<dbReference type="EMBL" id="LUKE01000001">
    <property type="protein sequence ID" value="KYG66941.1"/>
    <property type="molecule type" value="Genomic_DNA"/>
</dbReference>
<dbReference type="InterPro" id="IPR002110">
    <property type="entry name" value="Ankyrin_rpt"/>
</dbReference>
<dbReference type="InterPro" id="IPR036770">
    <property type="entry name" value="Ankyrin_rpt-contain_sf"/>
</dbReference>
<evidence type="ECO:0000313" key="1">
    <source>
        <dbReference type="EMBL" id="KYG66941.1"/>
    </source>
</evidence>
<dbReference type="SUPFAM" id="SSF48403">
    <property type="entry name" value="Ankyrin repeat"/>
    <property type="match status" value="1"/>
</dbReference>
<dbReference type="OrthoDB" id="1164153at2"/>